<dbReference type="InterPro" id="IPR001853">
    <property type="entry name" value="DSBA-like_thioredoxin_dom"/>
</dbReference>
<keyword evidence="4" id="KW-1015">Disulfide bond</keyword>
<evidence type="ECO:0000256" key="2">
    <source>
        <dbReference type="ARBA" id="ARBA00022729"/>
    </source>
</evidence>
<evidence type="ECO:0000313" key="9">
    <source>
        <dbReference type="EMBL" id="PJC23946.1"/>
    </source>
</evidence>
<keyword evidence="6" id="KW-0812">Transmembrane</keyword>
<evidence type="ECO:0000256" key="1">
    <source>
        <dbReference type="ARBA" id="ARBA00005791"/>
    </source>
</evidence>
<evidence type="ECO:0000313" key="10">
    <source>
        <dbReference type="Proteomes" id="UP000229756"/>
    </source>
</evidence>
<feature type="transmembrane region" description="Helical" evidence="6">
    <location>
        <begin position="12"/>
        <end position="33"/>
    </location>
</feature>
<keyword evidence="5" id="KW-0676">Redox-active center</keyword>
<sequence length="268" mass="28712">MAEEENKPSPKVVVSTPVAVIIAGVIIALSIVATNSGLLGFLESAPKTAESTGYKFQAHLNLAKELGIKDKDFKSCMETFDKSEIEKDTQDGQAAGVGGTPSFFIGKSTSDGNLKAVSLVGAQPLEQFQAVIDGLLEGDDQKVLSTQVDPTTGTVPEKLEDVLVDVSIDDDPVMGDSNAPITVIEFSDFECPFCKRAFVQTYPTIKSSYVDGGKVKMVFRDFPLPFHDPAATEEAIAANCVKQIAGDSKYFEYHDKLFNTTKGDGKGI</sequence>
<accession>A0A2M8EMH3</accession>
<evidence type="ECO:0000256" key="4">
    <source>
        <dbReference type="ARBA" id="ARBA00023157"/>
    </source>
</evidence>
<evidence type="ECO:0000259" key="7">
    <source>
        <dbReference type="Pfam" id="PF01323"/>
    </source>
</evidence>
<dbReference type="EMBL" id="PFSJ01000006">
    <property type="protein sequence ID" value="PJC23946.1"/>
    <property type="molecule type" value="Genomic_DNA"/>
</dbReference>
<organism evidence="9 10">
    <name type="scientific">candidate division WWE3 bacterium CG_4_9_14_0_2_um_filter_35_11</name>
    <dbReference type="NCBI Taxonomy" id="1975077"/>
    <lineage>
        <taxon>Bacteria</taxon>
        <taxon>Katanobacteria</taxon>
    </lineage>
</organism>
<protein>
    <recommendedName>
        <fullName evidence="11">Thioredoxin domain-containing protein</fullName>
    </recommendedName>
</protein>
<feature type="domain" description="DSBA-like thioredoxin" evidence="7">
    <location>
        <begin position="60"/>
        <end position="132"/>
    </location>
</feature>
<evidence type="ECO:0000259" key="8">
    <source>
        <dbReference type="Pfam" id="PF13462"/>
    </source>
</evidence>
<dbReference type="InterPro" id="IPR012336">
    <property type="entry name" value="Thioredoxin-like_fold"/>
</dbReference>
<dbReference type="InterPro" id="IPR036249">
    <property type="entry name" value="Thioredoxin-like_sf"/>
</dbReference>
<evidence type="ECO:0000256" key="3">
    <source>
        <dbReference type="ARBA" id="ARBA00023002"/>
    </source>
</evidence>
<keyword evidence="2" id="KW-0732">Signal</keyword>
<comment type="caution">
    <text evidence="9">The sequence shown here is derived from an EMBL/GenBank/DDBJ whole genome shotgun (WGS) entry which is preliminary data.</text>
</comment>
<dbReference type="Gene3D" id="3.40.30.10">
    <property type="entry name" value="Glutaredoxin"/>
    <property type="match status" value="2"/>
</dbReference>
<dbReference type="Pfam" id="PF01323">
    <property type="entry name" value="DSBA"/>
    <property type="match status" value="1"/>
</dbReference>
<evidence type="ECO:0008006" key="11">
    <source>
        <dbReference type="Google" id="ProtNLM"/>
    </source>
</evidence>
<dbReference type="AlphaFoldDB" id="A0A2M8EMH3"/>
<evidence type="ECO:0000256" key="5">
    <source>
        <dbReference type="ARBA" id="ARBA00023284"/>
    </source>
</evidence>
<keyword evidence="3" id="KW-0560">Oxidoreductase</keyword>
<evidence type="ECO:0000256" key="6">
    <source>
        <dbReference type="SAM" id="Phobius"/>
    </source>
</evidence>
<feature type="domain" description="Thioredoxin-like fold" evidence="8">
    <location>
        <begin position="170"/>
        <end position="263"/>
    </location>
</feature>
<keyword evidence="6" id="KW-0472">Membrane</keyword>
<name>A0A2M8EMH3_UNCKA</name>
<dbReference type="Pfam" id="PF13462">
    <property type="entry name" value="Thioredoxin_4"/>
    <property type="match status" value="1"/>
</dbReference>
<dbReference type="GO" id="GO:0016491">
    <property type="term" value="F:oxidoreductase activity"/>
    <property type="evidence" value="ECO:0007669"/>
    <property type="project" value="UniProtKB-KW"/>
</dbReference>
<proteinExistence type="inferred from homology"/>
<comment type="similarity">
    <text evidence="1">Belongs to the thioredoxin family. DsbA subfamily.</text>
</comment>
<reference evidence="10" key="1">
    <citation type="submission" date="2017-09" db="EMBL/GenBank/DDBJ databases">
        <title>Depth-based differentiation of microbial function through sediment-hosted aquifers and enrichment of novel symbionts in the deep terrestrial subsurface.</title>
        <authorList>
            <person name="Probst A.J."/>
            <person name="Ladd B."/>
            <person name="Jarett J.K."/>
            <person name="Geller-Mcgrath D.E."/>
            <person name="Sieber C.M.K."/>
            <person name="Emerson J.B."/>
            <person name="Anantharaman K."/>
            <person name="Thomas B.C."/>
            <person name="Malmstrom R."/>
            <person name="Stieglmeier M."/>
            <person name="Klingl A."/>
            <person name="Woyke T."/>
            <person name="Ryan C.M."/>
            <person name="Banfield J.F."/>
        </authorList>
    </citation>
    <scope>NUCLEOTIDE SEQUENCE [LARGE SCALE GENOMIC DNA]</scope>
</reference>
<dbReference type="Proteomes" id="UP000229756">
    <property type="component" value="Unassembled WGS sequence"/>
</dbReference>
<dbReference type="PANTHER" id="PTHR13887">
    <property type="entry name" value="GLUTATHIONE S-TRANSFERASE KAPPA"/>
    <property type="match status" value="1"/>
</dbReference>
<gene>
    <name evidence="9" type="ORF">CO058_00865</name>
</gene>
<dbReference type="SUPFAM" id="SSF52833">
    <property type="entry name" value="Thioredoxin-like"/>
    <property type="match status" value="2"/>
</dbReference>
<dbReference type="PANTHER" id="PTHR13887:SF14">
    <property type="entry name" value="DISULFIDE BOND FORMATION PROTEIN D"/>
    <property type="match status" value="1"/>
</dbReference>
<keyword evidence="6" id="KW-1133">Transmembrane helix</keyword>